<dbReference type="InterPro" id="IPR023753">
    <property type="entry name" value="FAD/NAD-binding_dom"/>
</dbReference>
<dbReference type="STRING" id="1169540.A0A0G4ECQ4"/>
<dbReference type="EMBL" id="CDMY01000189">
    <property type="protein sequence ID" value="CEL93755.1"/>
    <property type="molecule type" value="Genomic_DNA"/>
</dbReference>
<dbReference type="GO" id="GO:0097237">
    <property type="term" value="P:cellular response to toxic substance"/>
    <property type="evidence" value="ECO:0007669"/>
    <property type="project" value="UniProtKB-ARBA"/>
</dbReference>
<dbReference type="OrthoDB" id="371245at2759"/>
<evidence type="ECO:0000256" key="2">
    <source>
        <dbReference type="ARBA" id="ARBA00022630"/>
    </source>
</evidence>
<feature type="domain" description="Thioredoxin" evidence="5">
    <location>
        <begin position="533"/>
        <end position="650"/>
    </location>
</feature>
<evidence type="ECO:0000256" key="3">
    <source>
        <dbReference type="ARBA" id="ARBA00023002"/>
    </source>
</evidence>
<evidence type="ECO:0000256" key="1">
    <source>
        <dbReference type="ARBA" id="ARBA00009333"/>
    </source>
</evidence>
<comment type="similarity">
    <text evidence="1">Belongs to the class-II pyridine nucleotide-disulfide oxidoreductase family.</text>
</comment>
<dbReference type="PROSITE" id="PS51352">
    <property type="entry name" value="THIOREDOXIN_2"/>
    <property type="match status" value="1"/>
</dbReference>
<accession>A0A0G4ECQ4</accession>
<dbReference type="GO" id="GO:0016491">
    <property type="term" value="F:oxidoreductase activity"/>
    <property type="evidence" value="ECO:0007669"/>
    <property type="project" value="UniProtKB-KW"/>
</dbReference>
<dbReference type="InParanoid" id="A0A0G4ECQ4"/>
<feature type="compositionally biased region" description="Low complexity" evidence="4">
    <location>
        <begin position="13"/>
        <end position="26"/>
    </location>
</feature>
<dbReference type="InterPro" id="IPR036249">
    <property type="entry name" value="Thioredoxin-like_sf"/>
</dbReference>
<dbReference type="AlphaFoldDB" id="A0A0G4ECQ4"/>
<dbReference type="Proteomes" id="UP000041254">
    <property type="component" value="Unassembled WGS sequence"/>
</dbReference>
<name>A0A0G4ECQ4_VITBC</name>
<dbReference type="PRINTS" id="PR00469">
    <property type="entry name" value="PNDRDTASEII"/>
</dbReference>
<dbReference type="SUPFAM" id="SSF52833">
    <property type="entry name" value="Thioredoxin-like"/>
    <property type="match status" value="1"/>
</dbReference>
<dbReference type="Gene3D" id="3.40.30.10">
    <property type="entry name" value="Glutaredoxin"/>
    <property type="match status" value="1"/>
</dbReference>
<evidence type="ECO:0000313" key="6">
    <source>
        <dbReference type="EMBL" id="CEL93755.1"/>
    </source>
</evidence>
<evidence type="ECO:0000313" key="7">
    <source>
        <dbReference type="Proteomes" id="UP000041254"/>
    </source>
</evidence>
<keyword evidence="7" id="KW-1185">Reference proteome</keyword>
<dbReference type="VEuPathDB" id="CryptoDB:Vbra_7092"/>
<protein>
    <recommendedName>
        <fullName evidence="5">Thioredoxin domain-containing protein</fullName>
    </recommendedName>
</protein>
<evidence type="ECO:0000259" key="5">
    <source>
        <dbReference type="PROSITE" id="PS51352"/>
    </source>
</evidence>
<proteinExistence type="inferred from homology"/>
<dbReference type="PANTHER" id="PTHR48105">
    <property type="entry name" value="THIOREDOXIN REDUCTASE 1-RELATED-RELATED"/>
    <property type="match status" value="1"/>
</dbReference>
<dbReference type="PRINTS" id="PR00368">
    <property type="entry name" value="FADPNR"/>
</dbReference>
<gene>
    <name evidence="6" type="ORF">Vbra_7092</name>
</gene>
<dbReference type="InterPro" id="IPR036188">
    <property type="entry name" value="FAD/NAD-bd_sf"/>
</dbReference>
<feature type="region of interest" description="Disordered" evidence="4">
    <location>
        <begin position="1"/>
        <end position="43"/>
    </location>
</feature>
<dbReference type="Gene3D" id="3.50.50.60">
    <property type="entry name" value="FAD/NAD(P)-binding domain"/>
    <property type="match status" value="2"/>
</dbReference>
<evidence type="ECO:0000256" key="4">
    <source>
        <dbReference type="SAM" id="MobiDB-lite"/>
    </source>
</evidence>
<dbReference type="InterPro" id="IPR050097">
    <property type="entry name" value="Ferredoxin-NADP_redctase_2"/>
</dbReference>
<dbReference type="InterPro" id="IPR013766">
    <property type="entry name" value="Thioredoxin_domain"/>
</dbReference>
<reference evidence="6 7" key="1">
    <citation type="submission" date="2014-11" db="EMBL/GenBank/DDBJ databases">
        <authorList>
            <person name="Zhu J."/>
            <person name="Qi W."/>
            <person name="Song R."/>
        </authorList>
    </citation>
    <scope>NUCLEOTIDE SEQUENCE [LARGE SCALE GENOMIC DNA]</scope>
</reference>
<keyword evidence="2" id="KW-0285">Flavoprotein</keyword>
<dbReference type="Pfam" id="PF07992">
    <property type="entry name" value="Pyr_redox_2"/>
    <property type="match status" value="1"/>
</dbReference>
<dbReference type="SUPFAM" id="SSF51905">
    <property type="entry name" value="FAD/NAD(P)-binding domain"/>
    <property type="match status" value="1"/>
</dbReference>
<organism evidence="6 7">
    <name type="scientific">Vitrella brassicaformis (strain CCMP3155)</name>
    <dbReference type="NCBI Taxonomy" id="1169540"/>
    <lineage>
        <taxon>Eukaryota</taxon>
        <taxon>Sar</taxon>
        <taxon>Alveolata</taxon>
        <taxon>Colpodellida</taxon>
        <taxon>Vitrellaceae</taxon>
        <taxon>Vitrella</taxon>
    </lineage>
</organism>
<keyword evidence="3" id="KW-0560">Oxidoreductase</keyword>
<dbReference type="Pfam" id="PF00085">
    <property type="entry name" value="Thioredoxin"/>
    <property type="match status" value="1"/>
</dbReference>
<sequence length="674" mass="73824">MRSFGPPADEASHASAASSCTSSRQATEQRAKMPSQSHERRRAAGWHLRGTAVMLLVSWAAGWWTDLGACERRKSPFGFIQSLPALGRLSLRKRAYVPLPVTMVETQESFNARLRAMGSGRGANINQIANSHQAANNHAAAAAASRGPLLSSIETLDSFNARLKRLRQRPPDEDTSITRPINQLVEDDVQNVVIIGSGPAGYTAALFNGRANLKPLVFEGMEAGPPGGALLMTTLVENFPGFPDGILGPDLVRNMRMQAQRWGAEMVPEDVVEVDLSQRPFRVRSHSRHVLTQAIIFATGSKFNRLRLPNEVRFWNRGISSCAVCDGVAPVFRDVDLGVAGGGDTACEDALFLSNYGNKIHMFIRGSDFRASRAMVAKVICNPNIEIHFNTKVKDVYGDDVSPDHASPVQGVIVQDTNTGEERKIEIRGLFYALGGRPNTQLLEGSPVRLDQGGHIMLKPGTMETYLEGFFAAGDVSDSQWKQAITAAGGGCRAAISAERWLTSNGLARFVPFKCDIIDGDRSRDEEYVEEPAMESETQATFDISKPRHKGAYALQRLQQETKPVVVLYCTRTCGQCRVLRPALQTVVGDYYPDVHFCEVDIDEDTQFAKEQDVLGTPTVAVYRSGRHVGTLRGVHIKQDYRELIEEAMGRAPATNHVHGGGAFAETRQLTSYA</sequence>